<dbReference type="AlphaFoldDB" id="A0A9W7C600"/>
<dbReference type="Proteomes" id="UP001165160">
    <property type="component" value="Unassembled WGS sequence"/>
</dbReference>
<organism evidence="1 2">
    <name type="scientific">Triparma verrucosa</name>
    <dbReference type="NCBI Taxonomy" id="1606542"/>
    <lineage>
        <taxon>Eukaryota</taxon>
        <taxon>Sar</taxon>
        <taxon>Stramenopiles</taxon>
        <taxon>Ochrophyta</taxon>
        <taxon>Bolidophyceae</taxon>
        <taxon>Parmales</taxon>
        <taxon>Triparmaceae</taxon>
        <taxon>Triparma</taxon>
    </lineage>
</organism>
<proteinExistence type="predicted"/>
<gene>
    <name evidence="1" type="ORF">TrVE_jg7244</name>
</gene>
<protein>
    <submittedName>
        <fullName evidence="1">Uncharacterized protein</fullName>
    </submittedName>
</protein>
<keyword evidence="2" id="KW-1185">Reference proteome</keyword>
<accession>A0A9W7C600</accession>
<sequence>MCGSCGSSTPLCSYEISDVLELSYISPETSAPPPPPFTLCIVTHVSLSSGLRVRHLDSTSRWIPWYEFCPLNVAKTMQIYRVDEKLWTGRPVNEDDEEELIVGEGWAKQAVALKK</sequence>
<evidence type="ECO:0000313" key="1">
    <source>
        <dbReference type="EMBL" id="GMH98828.1"/>
    </source>
</evidence>
<dbReference type="EMBL" id="BRXX01000226">
    <property type="protein sequence ID" value="GMH98828.1"/>
    <property type="molecule type" value="Genomic_DNA"/>
</dbReference>
<reference evidence="2" key="1">
    <citation type="journal article" date="2023" name="Commun. Biol.">
        <title>Genome analysis of Parmales, the sister group of diatoms, reveals the evolutionary specialization of diatoms from phago-mixotrophs to photoautotrophs.</title>
        <authorList>
            <person name="Ban H."/>
            <person name="Sato S."/>
            <person name="Yoshikawa S."/>
            <person name="Yamada K."/>
            <person name="Nakamura Y."/>
            <person name="Ichinomiya M."/>
            <person name="Sato N."/>
            <person name="Blanc-Mathieu R."/>
            <person name="Endo H."/>
            <person name="Kuwata A."/>
            <person name="Ogata H."/>
        </authorList>
    </citation>
    <scope>NUCLEOTIDE SEQUENCE [LARGE SCALE GENOMIC DNA]</scope>
    <source>
        <strain evidence="2">NIES 3699</strain>
    </source>
</reference>
<comment type="caution">
    <text evidence="1">The sequence shown here is derived from an EMBL/GenBank/DDBJ whole genome shotgun (WGS) entry which is preliminary data.</text>
</comment>
<name>A0A9W7C600_9STRA</name>
<evidence type="ECO:0000313" key="2">
    <source>
        <dbReference type="Proteomes" id="UP001165160"/>
    </source>
</evidence>